<keyword evidence="3" id="KW-1185">Reference proteome</keyword>
<gene>
    <name evidence="2" type="ORF">N9R04_09490</name>
</gene>
<proteinExistence type="predicted"/>
<keyword evidence="1" id="KW-0812">Transmembrane</keyword>
<evidence type="ECO:0000256" key="1">
    <source>
        <dbReference type="SAM" id="Phobius"/>
    </source>
</evidence>
<organism evidence="2 3">
    <name type="scientific">Staphylococcus marylandisciuri</name>
    <dbReference type="NCBI Taxonomy" id="2981529"/>
    <lineage>
        <taxon>Bacteria</taxon>
        <taxon>Bacillati</taxon>
        <taxon>Bacillota</taxon>
        <taxon>Bacilli</taxon>
        <taxon>Bacillales</taxon>
        <taxon>Staphylococcaceae</taxon>
        <taxon>Staphylococcus</taxon>
    </lineage>
</organism>
<dbReference type="EMBL" id="JAOPKZ010000016">
    <property type="protein sequence ID" value="MCU5746909.1"/>
    <property type="molecule type" value="Genomic_DNA"/>
</dbReference>
<protein>
    <submittedName>
        <fullName evidence="2">M50 family metallopeptidase</fullName>
    </submittedName>
</protein>
<dbReference type="Pfam" id="PF13398">
    <property type="entry name" value="Peptidase_M50B"/>
    <property type="match status" value="1"/>
</dbReference>
<dbReference type="Proteomes" id="UP001209553">
    <property type="component" value="Unassembled WGS sequence"/>
</dbReference>
<reference evidence="2 3" key="1">
    <citation type="journal article" date="2023" name="Int. J. Syst. Evol. Microbiol.">
        <title>Streptococcus sciuri sp. nov., Staphylococcus marylandisciuri sp. nov. and Staphylococcus americanisciuri sp. nov., isolated from faeces of eastern grey squirrel (Sciurus carolinensis).</title>
        <authorList>
            <person name="Volokhov D.V."/>
            <person name="Zagorodnyaya T.A."/>
            <person name="Furtak V.A."/>
            <person name="Nattanmai G."/>
            <person name="Randall L."/>
            <person name="Jose S."/>
            <person name="Gao Y."/>
            <person name="Eisenberg T."/>
            <person name="Delmonte P."/>
            <person name="Blom J."/>
            <person name="Mitchell K.K."/>
        </authorList>
    </citation>
    <scope>NUCLEOTIDE SEQUENCE [LARGE SCALE GENOMIC DNA]</scope>
    <source>
        <strain evidence="2 3">SQ8-PEA</strain>
    </source>
</reference>
<keyword evidence="1" id="KW-1133">Transmembrane helix</keyword>
<feature type="transmembrane region" description="Helical" evidence="1">
    <location>
        <begin position="149"/>
        <end position="165"/>
    </location>
</feature>
<dbReference type="RefSeq" id="WP_262856603.1">
    <property type="nucleotide sequence ID" value="NZ_JAOPKZ010000016.1"/>
</dbReference>
<comment type="caution">
    <text evidence="2">The sequence shown here is derived from an EMBL/GenBank/DDBJ whole genome shotgun (WGS) entry which is preliminary data.</text>
</comment>
<evidence type="ECO:0000313" key="3">
    <source>
        <dbReference type="Proteomes" id="UP001209553"/>
    </source>
</evidence>
<name>A0ABT2QSE6_9STAP</name>
<feature type="transmembrane region" description="Helical" evidence="1">
    <location>
        <begin position="12"/>
        <end position="29"/>
    </location>
</feature>
<feature type="transmembrane region" description="Helical" evidence="1">
    <location>
        <begin position="125"/>
        <end position="142"/>
    </location>
</feature>
<feature type="transmembrane region" description="Helical" evidence="1">
    <location>
        <begin position="224"/>
        <end position="246"/>
    </location>
</feature>
<evidence type="ECO:0000313" key="2">
    <source>
        <dbReference type="EMBL" id="MCU5746909.1"/>
    </source>
</evidence>
<feature type="transmembrane region" description="Helical" evidence="1">
    <location>
        <begin position="171"/>
        <end position="193"/>
    </location>
</feature>
<feature type="transmembrane region" description="Helical" evidence="1">
    <location>
        <begin position="100"/>
        <end position="119"/>
    </location>
</feature>
<sequence length="247" mass="28641">MNLLHILLTRSIQLHTYILVLIAITYILIHHYRYKPVIKTLDIYLNYIPVLTHEFGHILFNKISGGRAKDLVIIVSSKERERSLQQGYAITSSSSRLCQISTTLGGYVMPPIMLLVGLVTVTHHFPSLFIIIYIFIFLYYLILTSRKTAPLVTLFILIGLLYVIFKYQYDFFQINLISLAIHFILGVLFGEVIQSSYTILRLTFSRQPIDWDGAALRELTHIPIIFFTLIWLAINSYSLYVIYLYIV</sequence>
<dbReference type="InterPro" id="IPR049500">
    <property type="entry name" value="Peptidase_M50B-like"/>
</dbReference>
<accession>A0ABT2QSE6</accession>
<keyword evidence="1" id="KW-0472">Membrane</keyword>